<dbReference type="Gene3D" id="3.90.190.20">
    <property type="entry name" value="Mur ligase, C-terminal domain"/>
    <property type="match status" value="1"/>
</dbReference>
<dbReference type="GO" id="GO:0005524">
    <property type="term" value="F:ATP binding"/>
    <property type="evidence" value="ECO:0007669"/>
    <property type="project" value="UniProtKB-UniRule"/>
</dbReference>
<dbReference type="InterPro" id="IPR036565">
    <property type="entry name" value="Mur-like_cat_sf"/>
</dbReference>
<evidence type="ECO:0000256" key="5">
    <source>
        <dbReference type="ARBA" id="ARBA00012968"/>
    </source>
</evidence>
<keyword evidence="9 14" id="KW-0547">Nucleotide-binding</keyword>
<dbReference type="GO" id="GO:0071161">
    <property type="term" value="F:cyanophycin synthetase activity (L-arginine-adding)"/>
    <property type="evidence" value="ECO:0007669"/>
    <property type="project" value="UniProtKB-EC"/>
</dbReference>
<dbReference type="InterPro" id="IPR044019">
    <property type="entry name" value="Cyanophycin_syn_N"/>
</dbReference>
<dbReference type="InterPro" id="IPR004101">
    <property type="entry name" value="Mur_ligase_C"/>
</dbReference>
<dbReference type="SUPFAM" id="SSF53623">
    <property type="entry name" value="MurD-like peptide ligases, catalytic domain"/>
    <property type="match status" value="1"/>
</dbReference>
<reference evidence="16 17" key="1">
    <citation type="submission" date="2018-07" db="EMBL/GenBank/DDBJ databases">
        <title>Bacillus sp. YLB-04 draft genome sequence.</title>
        <authorList>
            <person name="Yu L."/>
            <person name="Tang X."/>
        </authorList>
    </citation>
    <scope>NUCLEOTIDE SEQUENCE [LARGE SCALE GENOMIC DNA]</scope>
    <source>
        <strain evidence="16 17">YLB-04</strain>
    </source>
</reference>
<sequence>MKMHRVRYLKGPNYFSYKPTMWIELDLEELEFSPSNELPGFTEALLGTIPSLKDHTCSLGYPGGFVERLEKGTWMGHILEHMALELQYLAGIKVRRGKTLTSNKKGIYYVTYDCRESKSGLYAFEAAKDIVEKILTGAKSVDAGPYIEKIEDLYYTNKLGPSTEAIYNAAFAKQIPVERVGKDSLLRLGTGSKQKFVQATITSQTSFMAVENSCDKQMTKTLLAGAGIPVPEGETASSAEEVFEAADRVGFPLVIKPLNGNQGRGVYTNIKSREELFNIIHCMDTPENNFIVERYYEGHDYRLLVVDGELIAASMRLAPFVIGNGQDSIKALIEKENKNPLRGDGHEKPMSKIPINAIVSCHLEKSGLTLDSIPEPGKIVQVVGNANLSTGGQAIDVTDEVHPTIRDVAVTAAKAIGLDVAGVDFICPDISAQLDRKKATIVEVNAAPGIRMHHYPAKGKPRDVGKAIVDYLFKTREDASIPIISVTGTNGKTTTTRMIKHFLERDGYTVGMTNSDGVYVGNETIDEGDCSGPISARKILSNPNVHAAVLETARGGILREGLAFRQCDVGIVTNVSEDHLGLEGIEDFGQLVKLKRLIPEVVMENGHCILNADDPEVVQMAEHTRGKVIFTSLFYTNHHIREAAEKGWTVWFLDEDNWISCIEDGNPKRLLPARDIPVTIEGKARHNISNLLQALAAAHSQGVPFEVLKEKALTFSPNSEQSKGRFNTYEVEGRKIIVDYAHNIAGLNAFFDTVRHFKTGSAITVISSPGDRQDHEIREMAKIAIRNSDRLIIREDEDLRGRGPYETANMMHAAALKEKGYSGKQISIIPQELKAYQEAWNLSAEGDTLLFLYEKHSVVNEFFSLVSGRKNVVARKII</sequence>
<dbReference type="AlphaFoldDB" id="A0A3D8GWB5"/>
<dbReference type="EC" id="6.3.2.30" evidence="5"/>
<feature type="domain" description="ATP-grasp" evidence="15">
    <location>
        <begin position="220"/>
        <end position="473"/>
    </location>
</feature>
<keyword evidence="10 14" id="KW-0067">ATP-binding</keyword>
<dbReference type="InterPro" id="IPR013651">
    <property type="entry name" value="ATP-grasp_RimK-type"/>
</dbReference>
<dbReference type="PANTHER" id="PTHR23135">
    <property type="entry name" value="MUR LIGASE FAMILY MEMBER"/>
    <property type="match status" value="1"/>
</dbReference>
<dbReference type="GO" id="GO:0046872">
    <property type="term" value="F:metal ion binding"/>
    <property type="evidence" value="ECO:0007669"/>
    <property type="project" value="InterPro"/>
</dbReference>
<evidence type="ECO:0000256" key="8">
    <source>
        <dbReference type="ARBA" id="ARBA00022598"/>
    </source>
</evidence>
<dbReference type="Pfam" id="PF02875">
    <property type="entry name" value="Mur_ligase_C"/>
    <property type="match status" value="1"/>
</dbReference>
<dbReference type="PANTHER" id="PTHR23135:SF18">
    <property type="entry name" value="CYANOPHYCIN SYNTHETASE"/>
    <property type="match status" value="1"/>
</dbReference>
<dbReference type="InterPro" id="IPR011761">
    <property type="entry name" value="ATP-grasp"/>
</dbReference>
<dbReference type="InterPro" id="IPR013815">
    <property type="entry name" value="ATP_grasp_subdomain_1"/>
</dbReference>
<dbReference type="Proteomes" id="UP000257144">
    <property type="component" value="Unassembled WGS sequence"/>
</dbReference>
<dbReference type="Pfam" id="PF08443">
    <property type="entry name" value="RimK"/>
    <property type="match status" value="2"/>
</dbReference>
<evidence type="ECO:0000256" key="2">
    <source>
        <dbReference type="ARBA" id="ARBA00004752"/>
    </source>
</evidence>
<evidence type="ECO:0000256" key="3">
    <source>
        <dbReference type="ARBA" id="ARBA00009060"/>
    </source>
</evidence>
<evidence type="ECO:0000256" key="12">
    <source>
        <dbReference type="ARBA" id="ARBA00048094"/>
    </source>
</evidence>
<proteinExistence type="inferred from homology"/>
<gene>
    <name evidence="16" type="primary">cphA</name>
    <name evidence="16" type="ORF">DRW41_01910</name>
</gene>
<dbReference type="InterPro" id="IPR036615">
    <property type="entry name" value="Mur_ligase_C_dom_sf"/>
</dbReference>
<evidence type="ECO:0000256" key="10">
    <source>
        <dbReference type="ARBA" id="ARBA00022840"/>
    </source>
</evidence>
<dbReference type="OrthoDB" id="9803907at2"/>
<dbReference type="Gene3D" id="3.30.1490.20">
    <property type="entry name" value="ATP-grasp fold, A domain"/>
    <property type="match status" value="1"/>
</dbReference>
<evidence type="ECO:0000313" key="16">
    <source>
        <dbReference type="EMBL" id="RDU38346.1"/>
    </source>
</evidence>
<evidence type="ECO:0000256" key="9">
    <source>
        <dbReference type="ARBA" id="ARBA00022741"/>
    </source>
</evidence>
<dbReference type="Pfam" id="PF18921">
    <property type="entry name" value="Cyanophycin_syn"/>
    <property type="match status" value="1"/>
</dbReference>
<comment type="catalytic activity">
    <reaction evidence="12">
        <text>[L-4-(L-arginin-2-N-yl)aspartate](n)-L-aspartate + L-arginine + ATP = [L-4-(L-arginin-2-N-yl)aspartate](n+1) + ADP + phosphate + H(+)</text>
        <dbReference type="Rhea" id="RHEA:23888"/>
        <dbReference type="Rhea" id="RHEA-COMP:13732"/>
        <dbReference type="Rhea" id="RHEA-COMP:13733"/>
        <dbReference type="ChEBI" id="CHEBI:15378"/>
        <dbReference type="ChEBI" id="CHEBI:30616"/>
        <dbReference type="ChEBI" id="CHEBI:32682"/>
        <dbReference type="ChEBI" id="CHEBI:43474"/>
        <dbReference type="ChEBI" id="CHEBI:137986"/>
        <dbReference type="ChEBI" id="CHEBI:137990"/>
        <dbReference type="ChEBI" id="CHEBI:456216"/>
        <dbReference type="EC" id="6.3.2.30"/>
    </reaction>
</comment>
<dbReference type="InterPro" id="IPR013221">
    <property type="entry name" value="Mur_ligase_cen"/>
</dbReference>
<comment type="subunit">
    <text evidence="4">Homodimer.</text>
</comment>
<comment type="similarity">
    <text evidence="3">In the C-terminal section; belongs to the MurCDEF family.</text>
</comment>
<comment type="function">
    <text evidence="1">Catalyzes the ATP-dependent polymerization of arginine and aspartate to multi-L-arginyl-poly-L-aspartic acid (cyanophycin; a water-insoluble reserve polymer).</text>
</comment>
<dbReference type="Pfam" id="PF08245">
    <property type="entry name" value="Mur_ligase_M"/>
    <property type="match status" value="1"/>
</dbReference>
<dbReference type="GO" id="GO:0071160">
    <property type="term" value="F:cyanophycin synthetase activity (L-aspartate-adding)"/>
    <property type="evidence" value="ECO:0007669"/>
    <property type="project" value="UniProtKB-EC"/>
</dbReference>
<evidence type="ECO:0000256" key="13">
    <source>
        <dbReference type="ARBA" id="ARBA00048425"/>
    </source>
</evidence>
<dbReference type="NCBIfam" id="TIGR02068">
    <property type="entry name" value="cya_phycin_syn"/>
    <property type="match status" value="1"/>
</dbReference>
<evidence type="ECO:0000313" key="17">
    <source>
        <dbReference type="Proteomes" id="UP000257144"/>
    </source>
</evidence>
<keyword evidence="8 16" id="KW-0436">Ligase</keyword>
<dbReference type="InterPro" id="IPR011810">
    <property type="entry name" value="Cya_phycin_syn"/>
</dbReference>
<name>A0A3D8GWB5_9BACI</name>
<evidence type="ECO:0000256" key="4">
    <source>
        <dbReference type="ARBA" id="ARBA00011738"/>
    </source>
</evidence>
<dbReference type="PROSITE" id="PS50975">
    <property type="entry name" value="ATP_GRASP"/>
    <property type="match status" value="1"/>
</dbReference>
<evidence type="ECO:0000256" key="6">
    <source>
        <dbReference type="ARBA" id="ARBA00013005"/>
    </source>
</evidence>
<comment type="pathway">
    <text evidence="2">Cell wall biogenesis; peptidoglycan biosynthesis.</text>
</comment>
<dbReference type="NCBIfam" id="NF010623">
    <property type="entry name" value="PRK14016.1"/>
    <property type="match status" value="1"/>
</dbReference>
<dbReference type="SUPFAM" id="SSF53244">
    <property type="entry name" value="MurD-like peptide ligases, peptide-binding domain"/>
    <property type="match status" value="1"/>
</dbReference>
<dbReference type="Gene3D" id="3.40.1190.10">
    <property type="entry name" value="Mur-like, catalytic domain"/>
    <property type="match status" value="1"/>
</dbReference>
<protein>
    <recommendedName>
        <fullName evidence="7">Cyanophycin synthetase</fullName>
        <ecNumber evidence="6">6.3.2.29</ecNumber>
        <ecNumber evidence="5">6.3.2.30</ecNumber>
    </recommendedName>
    <alternativeName>
        <fullName evidence="11">Cyanophycin synthase</fullName>
    </alternativeName>
</protein>
<dbReference type="EMBL" id="QNQT01000001">
    <property type="protein sequence ID" value="RDU38346.1"/>
    <property type="molecule type" value="Genomic_DNA"/>
</dbReference>
<evidence type="ECO:0000256" key="7">
    <source>
        <dbReference type="ARBA" id="ARBA00022036"/>
    </source>
</evidence>
<comment type="catalytic activity">
    <reaction evidence="13">
        <text>[L-4-(L-arginin-2-N-yl)aspartate](n) + L-aspartate + ATP = [L-4-(L-arginin-2-N-yl)aspartate](n)-L-aspartate + ADP + phosphate + H(+)</text>
        <dbReference type="Rhea" id="RHEA:13277"/>
        <dbReference type="Rhea" id="RHEA-COMP:13728"/>
        <dbReference type="Rhea" id="RHEA-COMP:13733"/>
        <dbReference type="ChEBI" id="CHEBI:15378"/>
        <dbReference type="ChEBI" id="CHEBI:29991"/>
        <dbReference type="ChEBI" id="CHEBI:30616"/>
        <dbReference type="ChEBI" id="CHEBI:43474"/>
        <dbReference type="ChEBI" id="CHEBI:137986"/>
        <dbReference type="ChEBI" id="CHEBI:137990"/>
        <dbReference type="ChEBI" id="CHEBI:456216"/>
        <dbReference type="EC" id="6.3.2.29"/>
    </reaction>
</comment>
<accession>A0A3D8GWB5</accession>
<evidence type="ECO:0000256" key="14">
    <source>
        <dbReference type="PROSITE-ProRule" id="PRU00409"/>
    </source>
</evidence>
<evidence type="ECO:0000256" key="1">
    <source>
        <dbReference type="ARBA" id="ARBA00003184"/>
    </source>
</evidence>
<dbReference type="Gene3D" id="3.30.470.20">
    <property type="entry name" value="ATP-grasp fold, B domain"/>
    <property type="match status" value="1"/>
</dbReference>
<evidence type="ECO:0000256" key="11">
    <source>
        <dbReference type="ARBA" id="ARBA00031353"/>
    </source>
</evidence>
<organism evidence="16 17">
    <name type="scientific">Neobacillus piezotolerans</name>
    <dbReference type="NCBI Taxonomy" id="2259171"/>
    <lineage>
        <taxon>Bacteria</taxon>
        <taxon>Bacillati</taxon>
        <taxon>Bacillota</taxon>
        <taxon>Bacilli</taxon>
        <taxon>Bacillales</taxon>
        <taxon>Bacillaceae</taxon>
        <taxon>Neobacillus</taxon>
    </lineage>
</organism>
<dbReference type="EC" id="6.3.2.29" evidence="6"/>
<dbReference type="RefSeq" id="WP_115450268.1">
    <property type="nucleotide sequence ID" value="NZ_QNQT01000001.1"/>
</dbReference>
<comment type="caution">
    <text evidence="16">The sequence shown here is derived from an EMBL/GenBank/DDBJ whole genome shotgun (WGS) entry which is preliminary data.</text>
</comment>
<evidence type="ECO:0000259" key="15">
    <source>
        <dbReference type="PROSITE" id="PS50975"/>
    </source>
</evidence>
<dbReference type="SUPFAM" id="SSF56059">
    <property type="entry name" value="Glutathione synthetase ATP-binding domain-like"/>
    <property type="match status" value="1"/>
</dbReference>
<keyword evidence="17" id="KW-1185">Reference proteome</keyword>